<reference evidence="1" key="2">
    <citation type="journal article" date="2015" name="Fish Shellfish Immunol.">
        <title>Early steps in the European eel (Anguilla anguilla)-Vibrio vulnificus interaction in the gills: Role of the RtxA13 toxin.</title>
        <authorList>
            <person name="Callol A."/>
            <person name="Pajuelo D."/>
            <person name="Ebbesson L."/>
            <person name="Teles M."/>
            <person name="MacKenzie S."/>
            <person name="Amaro C."/>
        </authorList>
    </citation>
    <scope>NUCLEOTIDE SEQUENCE</scope>
</reference>
<organism evidence="1">
    <name type="scientific">Anguilla anguilla</name>
    <name type="common">European freshwater eel</name>
    <name type="synonym">Muraena anguilla</name>
    <dbReference type="NCBI Taxonomy" id="7936"/>
    <lineage>
        <taxon>Eukaryota</taxon>
        <taxon>Metazoa</taxon>
        <taxon>Chordata</taxon>
        <taxon>Craniata</taxon>
        <taxon>Vertebrata</taxon>
        <taxon>Euteleostomi</taxon>
        <taxon>Actinopterygii</taxon>
        <taxon>Neopterygii</taxon>
        <taxon>Teleostei</taxon>
        <taxon>Anguilliformes</taxon>
        <taxon>Anguillidae</taxon>
        <taxon>Anguilla</taxon>
    </lineage>
</organism>
<name>A0A0E9V0I6_ANGAN</name>
<accession>A0A0E9V0I6</accession>
<sequence length="20" mass="2494">MTKPTENVEPHFTFRRFSRI</sequence>
<evidence type="ECO:0000313" key="1">
    <source>
        <dbReference type="EMBL" id="JAH70950.1"/>
    </source>
</evidence>
<proteinExistence type="predicted"/>
<dbReference type="EMBL" id="GBXM01037627">
    <property type="protein sequence ID" value="JAH70950.1"/>
    <property type="molecule type" value="Transcribed_RNA"/>
</dbReference>
<reference evidence="1" key="1">
    <citation type="submission" date="2014-11" db="EMBL/GenBank/DDBJ databases">
        <authorList>
            <person name="Amaro Gonzalez C."/>
        </authorList>
    </citation>
    <scope>NUCLEOTIDE SEQUENCE</scope>
</reference>
<protein>
    <submittedName>
        <fullName evidence="1">Uncharacterized protein</fullName>
    </submittedName>
</protein>
<dbReference type="AlphaFoldDB" id="A0A0E9V0I6"/>